<evidence type="ECO:0000256" key="1">
    <source>
        <dbReference type="SAM" id="MobiDB-lite"/>
    </source>
</evidence>
<organism evidence="2 3">
    <name type="scientific">Parathielavia appendiculata</name>
    <dbReference type="NCBI Taxonomy" id="2587402"/>
    <lineage>
        <taxon>Eukaryota</taxon>
        <taxon>Fungi</taxon>
        <taxon>Dikarya</taxon>
        <taxon>Ascomycota</taxon>
        <taxon>Pezizomycotina</taxon>
        <taxon>Sordariomycetes</taxon>
        <taxon>Sordariomycetidae</taxon>
        <taxon>Sordariales</taxon>
        <taxon>Chaetomiaceae</taxon>
        <taxon>Parathielavia</taxon>
    </lineage>
</organism>
<evidence type="ECO:0000313" key="3">
    <source>
        <dbReference type="Proteomes" id="UP001302602"/>
    </source>
</evidence>
<evidence type="ECO:0000313" key="2">
    <source>
        <dbReference type="EMBL" id="KAK4129483.1"/>
    </source>
</evidence>
<protein>
    <submittedName>
        <fullName evidence="2">Uncharacterized protein</fullName>
    </submittedName>
</protein>
<dbReference type="AlphaFoldDB" id="A0AAN6UAN8"/>
<reference evidence="2" key="1">
    <citation type="journal article" date="2023" name="Mol. Phylogenet. Evol.">
        <title>Genome-scale phylogeny and comparative genomics of the fungal order Sordariales.</title>
        <authorList>
            <person name="Hensen N."/>
            <person name="Bonometti L."/>
            <person name="Westerberg I."/>
            <person name="Brannstrom I.O."/>
            <person name="Guillou S."/>
            <person name="Cros-Aarteil S."/>
            <person name="Calhoun S."/>
            <person name="Haridas S."/>
            <person name="Kuo A."/>
            <person name="Mondo S."/>
            <person name="Pangilinan J."/>
            <person name="Riley R."/>
            <person name="LaButti K."/>
            <person name="Andreopoulos B."/>
            <person name="Lipzen A."/>
            <person name="Chen C."/>
            <person name="Yan M."/>
            <person name="Daum C."/>
            <person name="Ng V."/>
            <person name="Clum A."/>
            <person name="Steindorff A."/>
            <person name="Ohm R.A."/>
            <person name="Martin F."/>
            <person name="Silar P."/>
            <person name="Natvig D.O."/>
            <person name="Lalanne C."/>
            <person name="Gautier V."/>
            <person name="Ament-Velasquez S.L."/>
            <person name="Kruys A."/>
            <person name="Hutchinson M.I."/>
            <person name="Powell A.J."/>
            <person name="Barry K."/>
            <person name="Miller A.N."/>
            <person name="Grigoriev I.V."/>
            <person name="Debuchy R."/>
            <person name="Gladieux P."/>
            <person name="Hiltunen Thoren M."/>
            <person name="Johannesson H."/>
        </authorList>
    </citation>
    <scope>NUCLEOTIDE SEQUENCE</scope>
    <source>
        <strain evidence="2">CBS 731.68</strain>
    </source>
</reference>
<sequence length="186" mass="20965">MVEHGGRWAMIATVTIALRSTRRSPRVQLPHLIQGIHPPNPQAPKRGPTCNSALRNRQAAVEIDPEPFHPSWDRHHACGRHIVQQSHPKTRFTEPCRSQKSGKPSAEHNHSRRMSLSMRPAAECPCAMCIFEQGRFADACMRSNLLFGRVSLVRPSGESRTLMYYICYEADLRDLGLPPLSTIIQP</sequence>
<comment type="caution">
    <text evidence="2">The sequence shown here is derived from an EMBL/GenBank/DDBJ whole genome shotgun (WGS) entry which is preliminary data.</text>
</comment>
<accession>A0AAN6UAN8</accession>
<feature type="region of interest" description="Disordered" evidence="1">
    <location>
        <begin position="88"/>
        <end position="114"/>
    </location>
</feature>
<reference evidence="2" key="2">
    <citation type="submission" date="2023-05" db="EMBL/GenBank/DDBJ databases">
        <authorList>
            <consortium name="Lawrence Berkeley National Laboratory"/>
            <person name="Steindorff A."/>
            <person name="Hensen N."/>
            <person name="Bonometti L."/>
            <person name="Westerberg I."/>
            <person name="Brannstrom I.O."/>
            <person name="Guillou S."/>
            <person name="Cros-Aarteil S."/>
            <person name="Calhoun S."/>
            <person name="Haridas S."/>
            <person name="Kuo A."/>
            <person name="Mondo S."/>
            <person name="Pangilinan J."/>
            <person name="Riley R."/>
            <person name="Labutti K."/>
            <person name="Andreopoulos B."/>
            <person name="Lipzen A."/>
            <person name="Chen C."/>
            <person name="Yanf M."/>
            <person name="Daum C."/>
            <person name="Ng V."/>
            <person name="Clum A."/>
            <person name="Ohm R."/>
            <person name="Martin F."/>
            <person name="Silar P."/>
            <person name="Natvig D."/>
            <person name="Lalanne C."/>
            <person name="Gautier V."/>
            <person name="Ament-Velasquez S.L."/>
            <person name="Kruys A."/>
            <person name="Hutchinson M.I."/>
            <person name="Powell A.J."/>
            <person name="Barry K."/>
            <person name="Miller A.N."/>
            <person name="Grigoriev I.V."/>
            <person name="Debuchy R."/>
            <person name="Gladieux P."/>
            <person name="Thoren M.H."/>
            <person name="Johannesson H."/>
        </authorList>
    </citation>
    <scope>NUCLEOTIDE SEQUENCE</scope>
    <source>
        <strain evidence="2">CBS 731.68</strain>
    </source>
</reference>
<proteinExistence type="predicted"/>
<dbReference type="GeneID" id="87828674"/>
<gene>
    <name evidence="2" type="ORF">N657DRAFT_640120</name>
</gene>
<keyword evidence="3" id="KW-1185">Reference proteome</keyword>
<name>A0AAN6UAN8_9PEZI</name>
<dbReference type="RefSeq" id="XP_062653254.1">
    <property type="nucleotide sequence ID" value="XM_062791905.1"/>
</dbReference>
<dbReference type="EMBL" id="MU853223">
    <property type="protein sequence ID" value="KAK4129483.1"/>
    <property type="molecule type" value="Genomic_DNA"/>
</dbReference>
<dbReference type="Proteomes" id="UP001302602">
    <property type="component" value="Unassembled WGS sequence"/>
</dbReference>